<dbReference type="RefSeq" id="WP_100920300.1">
    <property type="nucleotide sequence ID" value="NZ_CP020370.1"/>
</dbReference>
<proteinExistence type="predicted"/>
<evidence type="ECO:0000313" key="2">
    <source>
        <dbReference type="Proteomes" id="UP000232638"/>
    </source>
</evidence>
<organism evidence="1 2">
    <name type="scientific">Candidatus Thiodictyon syntrophicum</name>
    <dbReference type="NCBI Taxonomy" id="1166950"/>
    <lineage>
        <taxon>Bacteria</taxon>
        <taxon>Pseudomonadati</taxon>
        <taxon>Pseudomonadota</taxon>
        <taxon>Gammaproteobacteria</taxon>
        <taxon>Chromatiales</taxon>
        <taxon>Chromatiaceae</taxon>
        <taxon>Thiodictyon</taxon>
    </lineage>
</organism>
<dbReference type="Proteomes" id="UP000232638">
    <property type="component" value="Chromosome"/>
</dbReference>
<reference evidence="1 2" key="1">
    <citation type="submission" date="2017-03" db="EMBL/GenBank/DDBJ databases">
        <title>Complete genome sequence of Candidatus 'Thiodictyon syntrophicum' sp. nov. strain Cad16T, a photolithoautotroph purple sulfur bacterium isolated from an alpine meromictic lake.</title>
        <authorList>
            <person name="Luedin S.M."/>
            <person name="Pothier J.F."/>
            <person name="Danza F."/>
            <person name="Storelli N."/>
            <person name="Wittwer M."/>
            <person name="Tonolla M."/>
        </authorList>
    </citation>
    <scope>NUCLEOTIDE SEQUENCE [LARGE SCALE GENOMIC DNA]</scope>
    <source>
        <strain evidence="1 2">Cad16T</strain>
    </source>
</reference>
<name>A0A2K8UAG6_9GAMM</name>
<keyword evidence="2" id="KW-1185">Reference proteome</keyword>
<evidence type="ECO:0000313" key="1">
    <source>
        <dbReference type="EMBL" id="AUB82578.1"/>
    </source>
</evidence>
<gene>
    <name evidence="1" type="ORF">THSYN_17590</name>
</gene>
<dbReference type="EMBL" id="CP020370">
    <property type="protein sequence ID" value="AUB82578.1"/>
    <property type="molecule type" value="Genomic_DNA"/>
</dbReference>
<accession>A0A2K8UAG6</accession>
<dbReference type="AlphaFoldDB" id="A0A2K8UAG6"/>
<protein>
    <submittedName>
        <fullName evidence="1">Uncharacterized protein</fullName>
    </submittedName>
</protein>
<sequence>MHSVRAGVRAWLDAWLATTPAEFESPRIRDAFIAAVLRDAGGLPAAVEQMLAGALAEREVSRRTVRDLSSDAATTYLE</sequence>
<dbReference type="KEGG" id="tsy:THSYN_17590"/>